<evidence type="ECO:0000256" key="3">
    <source>
        <dbReference type="ARBA" id="ARBA00022679"/>
    </source>
</evidence>
<dbReference type="OrthoDB" id="193931at2759"/>
<dbReference type="PANTHER" id="PTHR43895">
    <property type="entry name" value="CALCIUM/CALMODULIN-DEPENDENT PROTEIN KINASE KINASE-RELATED"/>
    <property type="match status" value="1"/>
</dbReference>
<comment type="catalytic activity">
    <reaction evidence="8">
        <text>L-seryl-[protein] + ATP = O-phospho-L-seryl-[protein] + ADP + H(+)</text>
        <dbReference type="Rhea" id="RHEA:17989"/>
        <dbReference type="Rhea" id="RHEA-COMP:9863"/>
        <dbReference type="Rhea" id="RHEA-COMP:11604"/>
        <dbReference type="ChEBI" id="CHEBI:15378"/>
        <dbReference type="ChEBI" id="CHEBI:29999"/>
        <dbReference type="ChEBI" id="CHEBI:30616"/>
        <dbReference type="ChEBI" id="CHEBI:83421"/>
        <dbReference type="ChEBI" id="CHEBI:456216"/>
        <dbReference type="EC" id="2.7.11.1"/>
    </reaction>
</comment>
<evidence type="ECO:0000256" key="7">
    <source>
        <dbReference type="ARBA" id="ARBA00047899"/>
    </source>
</evidence>
<evidence type="ECO:0000256" key="5">
    <source>
        <dbReference type="ARBA" id="ARBA00022777"/>
    </source>
</evidence>
<dbReference type="Proteomes" id="UP000006671">
    <property type="component" value="Unassembled WGS sequence"/>
</dbReference>
<gene>
    <name evidence="13" type="ORF">NAEGRDRAFT_69469</name>
</gene>
<dbReference type="OMA" id="PENMSND"/>
<evidence type="ECO:0000256" key="9">
    <source>
        <dbReference type="PROSITE-ProRule" id="PRU10141"/>
    </source>
</evidence>
<dbReference type="InterPro" id="IPR000719">
    <property type="entry name" value="Prot_kinase_dom"/>
</dbReference>
<dbReference type="InParanoid" id="D2VKP8"/>
<dbReference type="Gene3D" id="1.10.510.10">
    <property type="entry name" value="Transferase(Phosphotransferase) domain 1"/>
    <property type="match status" value="1"/>
</dbReference>
<dbReference type="GO" id="GO:0005524">
    <property type="term" value="F:ATP binding"/>
    <property type="evidence" value="ECO:0007669"/>
    <property type="project" value="UniProtKB-UniRule"/>
</dbReference>
<evidence type="ECO:0000256" key="4">
    <source>
        <dbReference type="ARBA" id="ARBA00022741"/>
    </source>
</evidence>
<dbReference type="RefSeq" id="XP_002675473.1">
    <property type="nucleotide sequence ID" value="XM_002675427.1"/>
</dbReference>
<feature type="region of interest" description="Disordered" evidence="11">
    <location>
        <begin position="429"/>
        <end position="448"/>
    </location>
</feature>
<dbReference type="eggNOG" id="KOG0583">
    <property type="taxonomic scope" value="Eukaryota"/>
</dbReference>
<dbReference type="SMART" id="SM00220">
    <property type="entry name" value="S_TKc"/>
    <property type="match status" value="1"/>
</dbReference>
<dbReference type="CDD" id="cd14003">
    <property type="entry name" value="STKc_AMPK-like"/>
    <property type="match status" value="1"/>
</dbReference>
<dbReference type="PROSITE" id="PS00107">
    <property type="entry name" value="PROTEIN_KINASE_ATP"/>
    <property type="match status" value="1"/>
</dbReference>
<keyword evidence="4 9" id="KW-0547">Nucleotide-binding</keyword>
<dbReference type="InterPro" id="IPR017441">
    <property type="entry name" value="Protein_kinase_ATP_BS"/>
</dbReference>
<feature type="binding site" evidence="9">
    <location>
        <position position="46"/>
    </location>
    <ligand>
        <name>ATP</name>
        <dbReference type="ChEBI" id="CHEBI:30616"/>
    </ligand>
</feature>
<dbReference type="AlphaFoldDB" id="D2VKP8"/>
<sequence length="448" mass="50799">MVKIVANYEIMRTLGQGKYSKVKFGRDLETGETYAIKIMNLNYIKKEQMETQLKREIAIMKIMKHPNIVNLKEVLQTENNIYVIMELVTGGELFDRIVAAEKFDEITARRYFHQLVSAIEYCHNQGIAHRDLKPENLLLDSFDKLKITDFGLSSIVPNKLGKSQLLKTTCGTPNYVSPEVIKEKGYDGFLADIWSMGVILYVMLTGKSGKVEFPSHLSKEAKDLISKMLQVNPKKRYSIPNIKASKWFQIGYREDFGVVLQSPKIEISNNDLKEAVKDSFYKEIDQPPPQGSNSNTNQPTEVRMNAFDIASQFVMGSISKMATGQDNLLIRRQTRLVAIGKADDISERVFQILREERANPKFKGTNLIKCYVNLADSVITLNVAILRTVSDTVILIEFRRGKGNFLAFHSFFRHVASKMKDFVVSANISNNTPSTQNNSPSSSLEKQN</sequence>
<dbReference type="InterPro" id="IPR011009">
    <property type="entry name" value="Kinase-like_dom_sf"/>
</dbReference>
<dbReference type="KEGG" id="ngr:NAEGRDRAFT_69469"/>
<comment type="similarity">
    <text evidence="10">Belongs to the protein kinase superfamily.</text>
</comment>
<keyword evidence="14" id="KW-1185">Reference proteome</keyword>
<evidence type="ECO:0000256" key="1">
    <source>
        <dbReference type="ARBA" id="ARBA00012513"/>
    </source>
</evidence>
<dbReference type="PROSITE" id="PS50011">
    <property type="entry name" value="PROTEIN_KINASE_DOM"/>
    <property type="match status" value="1"/>
</dbReference>
<keyword evidence="6 9" id="KW-0067">ATP-binding</keyword>
<dbReference type="FunFam" id="1.10.510.10:FF:000571">
    <property type="entry name" value="Maternal embryonic leucine zipper kinase"/>
    <property type="match status" value="1"/>
</dbReference>
<dbReference type="Gene3D" id="3.30.310.80">
    <property type="entry name" value="Kinase associated domain 1, KA1"/>
    <property type="match status" value="1"/>
</dbReference>
<proteinExistence type="inferred from homology"/>
<evidence type="ECO:0000313" key="13">
    <source>
        <dbReference type="EMBL" id="EFC42729.1"/>
    </source>
</evidence>
<evidence type="ECO:0000256" key="2">
    <source>
        <dbReference type="ARBA" id="ARBA00022527"/>
    </source>
</evidence>
<dbReference type="FunFam" id="3.30.200.20:FF:000042">
    <property type="entry name" value="Aurora kinase A"/>
    <property type="match status" value="1"/>
</dbReference>
<dbReference type="Pfam" id="PF00069">
    <property type="entry name" value="Pkinase"/>
    <property type="match status" value="1"/>
</dbReference>
<organism evidence="14">
    <name type="scientific">Naegleria gruberi</name>
    <name type="common">Amoeba</name>
    <dbReference type="NCBI Taxonomy" id="5762"/>
    <lineage>
        <taxon>Eukaryota</taxon>
        <taxon>Discoba</taxon>
        <taxon>Heterolobosea</taxon>
        <taxon>Tetramitia</taxon>
        <taxon>Eutetramitia</taxon>
        <taxon>Vahlkampfiidae</taxon>
        <taxon>Naegleria</taxon>
    </lineage>
</organism>
<dbReference type="SUPFAM" id="SSF56112">
    <property type="entry name" value="Protein kinase-like (PK-like)"/>
    <property type="match status" value="1"/>
</dbReference>
<dbReference type="GO" id="GO:0004674">
    <property type="term" value="F:protein serine/threonine kinase activity"/>
    <property type="evidence" value="ECO:0007669"/>
    <property type="project" value="UniProtKB-KW"/>
</dbReference>
<dbReference type="PROSITE" id="PS00108">
    <property type="entry name" value="PROTEIN_KINASE_ST"/>
    <property type="match status" value="1"/>
</dbReference>
<evidence type="ECO:0000256" key="6">
    <source>
        <dbReference type="ARBA" id="ARBA00022840"/>
    </source>
</evidence>
<evidence type="ECO:0000256" key="8">
    <source>
        <dbReference type="ARBA" id="ARBA00048679"/>
    </source>
</evidence>
<dbReference type="EC" id="2.7.11.1" evidence="1"/>
<dbReference type="STRING" id="5762.D2VKP8"/>
<evidence type="ECO:0000256" key="10">
    <source>
        <dbReference type="RuleBase" id="RU000304"/>
    </source>
</evidence>
<dbReference type="InterPro" id="IPR008271">
    <property type="entry name" value="Ser/Thr_kinase_AS"/>
</dbReference>
<dbReference type="GeneID" id="8854875"/>
<name>D2VKP8_NAEGR</name>
<accession>D2VKP8</accession>
<comment type="catalytic activity">
    <reaction evidence="7">
        <text>L-threonyl-[protein] + ATP = O-phospho-L-threonyl-[protein] + ADP + H(+)</text>
        <dbReference type="Rhea" id="RHEA:46608"/>
        <dbReference type="Rhea" id="RHEA-COMP:11060"/>
        <dbReference type="Rhea" id="RHEA-COMP:11605"/>
        <dbReference type="ChEBI" id="CHEBI:15378"/>
        <dbReference type="ChEBI" id="CHEBI:30013"/>
        <dbReference type="ChEBI" id="CHEBI:30616"/>
        <dbReference type="ChEBI" id="CHEBI:61977"/>
        <dbReference type="ChEBI" id="CHEBI:456216"/>
        <dbReference type="EC" id="2.7.11.1"/>
    </reaction>
</comment>
<evidence type="ECO:0000313" key="14">
    <source>
        <dbReference type="Proteomes" id="UP000006671"/>
    </source>
</evidence>
<protein>
    <recommendedName>
        <fullName evidence="1">non-specific serine/threonine protein kinase</fullName>
        <ecNumber evidence="1">2.7.11.1</ecNumber>
    </recommendedName>
</protein>
<keyword evidence="3" id="KW-0808">Transferase</keyword>
<keyword evidence="5" id="KW-0418">Kinase</keyword>
<feature type="domain" description="Protein kinase" evidence="12">
    <location>
        <begin position="8"/>
        <end position="248"/>
    </location>
</feature>
<dbReference type="EMBL" id="GG738878">
    <property type="protein sequence ID" value="EFC42729.1"/>
    <property type="molecule type" value="Genomic_DNA"/>
</dbReference>
<dbReference type="PANTHER" id="PTHR43895:SF32">
    <property type="entry name" value="SERINE_THREONINE-PROTEIN KINASE CHK1"/>
    <property type="match status" value="1"/>
</dbReference>
<evidence type="ECO:0000259" key="12">
    <source>
        <dbReference type="PROSITE" id="PS50011"/>
    </source>
</evidence>
<dbReference type="VEuPathDB" id="AmoebaDB:NAEGRDRAFT_69469"/>
<dbReference type="GO" id="GO:0007165">
    <property type="term" value="P:signal transduction"/>
    <property type="evidence" value="ECO:0007669"/>
    <property type="project" value="TreeGrafter"/>
</dbReference>
<reference evidence="13 14" key="1">
    <citation type="journal article" date="2010" name="Cell">
        <title>The genome of Naegleria gruberi illuminates early eukaryotic versatility.</title>
        <authorList>
            <person name="Fritz-Laylin L.K."/>
            <person name="Prochnik S.E."/>
            <person name="Ginger M.L."/>
            <person name="Dacks J.B."/>
            <person name="Carpenter M.L."/>
            <person name="Field M.C."/>
            <person name="Kuo A."/>
            <person name="Paredez A."/>
            <person name="Chapman J."/>
            <person name="Pham J."/>
            <person name="Shu S."/>
            <person name="Neupane R."/>
            <person name="Cipriano M."/>
            <person name="Mancuso J."/>
            <person name="Tu H."/>
            <person name="Salamov A."/>
            <person name="Lindquist E."/>
            <person name="Shapiro H."/>
            <person name="Lucas S."/>
            <person name="Grigoriev I.V."/>
            <person name="Cande W.Z."/>
            <person name="Fulton C."/>
            <person name="Rokhsar D.S."/>
            <person name="Dawson S.C."/>
        </authorList>
    </citation>
    <scope>NUCLEOTIDE SEQUENCE [LARGE SCALE GENOMIC DNA]</scope>
    <source>
        <strain evidence="13 14">NEG-M</strain>
    </source>
</reference>
<keyword evidence="2 10" id="KW-0723">Serine/threonine-protein kinase</keyword>
<evidence type="ECO:0000256" key="11">
    <source>
        <dbReference type="SAM" id="MobiDB-lite"/>
    </source>
</evidence>